<sequence>VMCLEAATYNRAATAFAAFKRATDRHGVPSRVRGDQGVENVDIARYMFTVWGTDRGSFISGKSVHNQRIKRLWQDIRMCVTSHYYSTLHSLDAEHLMCPLKEIFFLSPEIPSTTQPRPADISRRLEQPPSPDRRE</sequence>
<evidence type="ECO:0000313" key="4">
    <source>
        <dbReference type="Proteomes" id="UP001476798"/>
    </source>
</evidence>
<protein>
    <recommendedName>
        <fullName evidence="2">Integrase core domain-containing protein</fullName>
    </recommendedName>
</protein>
<evidence type="ECO:0000259" key="2">
    <source>
        <dbReference type="Pfam" id="PF24764"/>
    </source>
</evidence>
<dbReference type="InterPro" id="IPR058913">
    <property type="entry name" value="Integrase_dom_put"/>
</dbReference>
<gene>
    <name evidence="3" type="ORF">GOODEAATRI_020884</name>
</gene>
<reference evidence="3 4" key="1">
    <citation type="submission" date="2021-06" db="EMBL/GenBank/DDBJ databases">
        <authorList>
            <person name="Palmer J.M."/>
        </authorList>
    </citation>
    <scope>NUCLEOTIDE SEQUENCE [LARGE SCALE GENOMIC DNA]</scope>
    <source>
        <strain evidence="3 4">GA_2019</strain>
        <tissue evidence="3">Muscle</tissue>
    </source>
</reference>
<feature type="region of interest" description="Disordered" evidence="1">
    <location>
        <begin position="111"/>
        <end position="135"/>
    </location>
</feature>
<evidence type="ECO:0000313" key="3">
    <source>
        <dbReference type="EMBL" id="MEQ2175742.1"/>
    </source>
</evidence>
<dbReference type="EMBL" id="JAHRIO010051957">
    <property type="protein sequence ID" value="MEQ2175742.1"/>
    <property type="molecule type" value="Genomic_DNA"/>
</dbReference>
<proteinExistence type="predicted"/>
<dbReference type="PANTHER" id="PTHR46791:SF11">
    <property type="entry name" value="INTEGRASE CATALYTIC DOMAIN-CONTAINING PROTEIN"/>
    <property type="match status" value="1"/>
</dbReference>
<keyword evidence="4" id="KW-1185">Reference proteome</keyword>
<dbReference type="PANTHER" id="PTHR46791">
    <property type="entry name" value="EXPRESSED PROTEIN"/>
    <property type="match status" value="1"/>
</dbReference>
<accession>A0ABV0NWC1</accession>
<dbReference type="Proteomes" id="UP001476798">
    <property type="component" value="Unassembled WGS sequence"/>
</dbReference>
<feature type="non-terminal residue" evidence="3">
    <location>
        <position position="1"/>
    </location>
</feature>
<feature type="domain" description="Integrase core" evidence="2">
    <location>
        <begin position="2"/>
        <end position="103"/>
    </location>
</feature>
<dbReference type="Pfam" id="PF24764">
    <property type="entry name" value="rva_4"/>
    <property type="match status" value="1"/>
</dbReference>
<name>A0ABV0NWC1_9TELE</name>
<comment type="caution">
    <text evidence="3">The sequence shown here is derived from an EMBL/GenBank/DDBJ whole genome shotgun (WGS) entry which is preliminary data.</text>
</comment>
<feature type="compositionally biased region" description="Basic and acidic residues" evidence="1">
    <location>
        <begin position="120"/>
        <end position="135"/>
    </location>
</feature>
<evidence type="ECO:0000256" key="1">
    <source>
        <dbReference type="SAM" id="MobiDB-lite"/>
    </source>
</evidence>
<organism evidence="3 4">
    <name type="scientific">Goodea atripinnis</name>
    <dbReference type="NCBI Taxonomy" id="208336"/>
    <lineage>
        <taxon>Eukaryota</taxon>
        <taxon>Metazoa</taxon>
        <taxon>Chordata</taxon>
        <taxon>Craniata</taxon>
        <taxon>Vertebrata</taxon>
        <taxon>Euteleostomi</taxon>
        <taxon>Actinopterygii</taxon>
        <taxon>Neopterygii</taxon>
        <taxon>Teleostei</taxon>
        <taxon>Neoteleostei</taxon>
        <taxon>Acanthomorphata</taxon>
        <taxon>Ovalentaria</taxon>
        <taxon>Atherinomorphae</taxon>
        <taxon>Cyprinodontiformes</taxon>
        <taxon>Goodeidae</taxon>
        <taxon>Goodea</taxon>
    </lineage>
</organism>